<evidence type="ECO:0000313" key="2">
    <source>
        <dbReference type="Proteomes" id="UP000007305"/>
    </source>
</evidence>
<dbReference type="PANTHER" id="PTHR48464:SF1">
    <property type="entry name" value="MYB_SANT-LIKE DOMAIN-CONTAINING PROTEIN"/>
    <property type="match status" value="1"/>
</dbReference>
<name>A0A804R4H4_MAIZE</name>
<dbReference type="EnsemblPlants" id="Zm00001eb393380_T001">
    <property type="protein sequence ID" value="Zm00001eb393380_P001"/>
    <property type="gene ID" value="Zm00001eb393380"/>
</dbReference>
<dbReference type="Proteomes" id="UP000007305">
    <property type="component" value="Chromosome 9"/>
</dbReference>
<reference evidence="1" key="3">
    <citation type="submission" date="2021-05" db="UniProtKB">
        <authorList>
            <consortium name="EnsemblPlants"/>
        </authorList>
    </citation>
    <scope>IDENTIFICATION</scope>
    <source>
        <strain evidence="1">cv. B73</strain>
    </source>
</reference>
<evidence type="ECO:0008006" key="3">
    <source>
        <dbReference type="Google" id="ProtNLM"/>
    </source>
</evidence>
<dbReference type="InParanoid" id="A0A804R4H4"/>
<sequence>MRCLRIQGGKGNEASRMDILLHLRLFLLKGYQIVGYLQFHTLTLELGILEKKIGAIKLMLKNSGFTWDDNKKMIQCERSQYEAHCKKHPEARGLYDVAFPYFDALSTIYGNDIATGEGAEGIDEAVGNLEQELATGYGNDHEEEEGMRSIEPLGGLLIQHHQV</sequence>
<evidence type="ECO:0000313" key="1">
    <source>
        <dbReference type="EnsemblPlants" id="Zm00001eb393380_P001"/>
    </source>
</evidence>
<dbReference type="AlphaFoldDB" id="A0A804R4H4"/>
<organism evidence="1 2">
    <name type="scientific">Zea mays</name>
    <name type="common">Maize</name>
    <dbReference type="NCBI Taxonomy" id="4577"/>
    <lineage>
        <taxon>Eukaryota</taxon>
        <taxon>Viridiplantae</taxon>
        <taxon>Streptophyta</taxon>
        <taxon>Embryophyta</taxon>
        <taxon>Tracheophyta</taxon>
        <taxon>Spermatophyta</taxon>
        <taxon>Magnoliopsida</taxon>
        <taxon>Liliopsida</taxon>
        <taxon>Poales</taxon>
        <taxon>Poaceae</taxon>
        <taxon>PACMAD clade</taxon>
        <taxon>Panicoideae</taxon>
        <taxon>Andropogonodae</taxon>
        <taxon>Andropogoneae</taxon>
        <taxon>Tripsacinae</taxon>
        <taxon>Zea</taxon>
    </lineage>
</organism>
<reference evidence="1" key="2">
    <citation type="submission" date="2019-07" db="EMBL/GenBank/DDBJ databases">
        <authorList>
            <person name="Seetharam A."/>
            <person name="Woodhouse M."/>
            <person name="Cannon E."/>
        </authorList>
    </citation>
    <scope>NUCLEOTIDE SEQUENCE [LARGE SCALE GENOMIC DNA]</scope>
    <source>
        <strain evidence="1">cv. B73</strain>
    </source>
</reference>
<reference evidence="2" key="1">
    <citation type="journal article" date="2009" name="Science">
        <title>The B73 maize genome: complexity, diversity, and dynamics.</title>
        <authorList>
            <person name="Schnable P.S."/>
            <person name="Ware D."/>
            <person name="Fulton R.S."/>
            <person name="Stein J.C."/>
            <person name="Wei F."/>
            <person name="Pasternak S."/>
            <person name="Liang C."/>
            <person name="Zhang J."/>
            <person name="Fulton L."/>
            <person name="Graves T.A."/>
            <person name="Minx P."/>
            <person name="Reily A.D."/>
            <person name="Courtney L."/>
            <person name="Kruchowski S.S."/>
            <person name="Tomlinson C."/>
            <person name="Strong C."/>
            <person name="Delehaunty K."/>
            <person name="Fronick C."/>
            <person name="Courtney B."/>
            <person name="Rock S.M."/>
            <person name="Belter E."/>
            <person name="Du F."/>
            <person name="Kim K."/>
            <person name="Abbott R.M."/>
            <person name="Cotton M."/>
            <person name="Levy A."/>
            <person name="Marchetto P."/>
            <person name="Ochoa K."/>
            <person name="Jackson S.M."/>
            <person name="Gillam B."/>
            <person name="Chen W."/>
            <person name="Yan L."/>
            <person name="Higginbotham J."/>
            <person name="Cardenas M."/>
            <person name="Waligorski J."/>
            <person name="Applebaum E."/>
            <person name="Phelps L."/>
            <person name="Falcone J."/>
            <person name="Kanchi K."/>
            <person name="Thane T."/>
            <person name="Scimone A."/>
            <person name="Thane N."/>
            <person name="Henke J."/>
            <person name="Wang T."/>
            <person name="Ruppert J."/>
            <person name="Shah N."/>
            <person name="Rotter K."/>
            <person name="Hodges J."/>
            <person name="Ingenthron E."/>
            <person name="Cordes M."/>
            <person name="Kohlberg S."/>
            <person name="Sgro J."/>
            <person name="Delgado B."/>
            <person name="Mead K."/>
            <person name="Chinwalla A."/>
            <person name="Leonard S."/>
            <person name="Crouse K."/>
            <person name="Collura K."/>
            <person name="Kudrna D."/>
            <person name="Currie J."/>
            <person name="He R."/>
            <person name="Angelova A."/>
            <person name="Rajasekar S."/>
            <person name="Mueller T."/>
            <person name="Lomeli R."/>
            <person name="Scara G."/>
            <person name="Ko A."/>
            <person name="Delaney K."/>
            <person name="Wissotski M."/>
            <person name="Lopez G."/>
            <person name="Campos D."/>
            <person name="Braidotti M."/>
            <person name="Ashley E."/>
            <person name="Golser W."/>
            <person name="Kim H."/>
            <person name="Lee S."/>
            <person name="Lin J."/>
            <person name="Dujmic Z."/>
            <person name="Kim W."/>
            <person name="Talag J."/>
            <person name="Zuccolo A."/>
            <person name="Fan C."/>
            <person name="Sebastian A."/>
            <person name="Kramer M."/>
            <person name="Spiegel L."/>
            <person name="Nascimento L."/>
            <person name="Zutavern T."/>
            <person name="Miller B."/>
            <person name="Ambroise C."/>
            <person name="Muller S."/>
            <person name="Spooner W."/>
            <person name="Narechania A."/>
            <person name="Ren L."/>
            <person name="Wei S."/>
            <person name="Kumari S."/>
            <person name="Faga B."/>
            <person name="Levy M.J."/>
            <person name="McMahan L."/>
            <person name="Van Buren P."/>
            <person name="Vaughn M.W."/>
            <person name="Ying K."/>
            <person name="Yeh C.-T."/>
            <person name="Emrich S.J."/>
            <person name="Jia Y."/>
            <person name="Kalyanaraman A."/>
            <person name="Hsia A.-P."/>
            <person name="Barbazuk W.B."/>
            <person name="Baucom R.S."/>
            <person name="Brutnell T.P."/>
            <person name="Carpita N.C."/>
            <person name="Chaparro C."/>
            <person name="Chia J.-M."/>
            <person name="Deragon J.-M."/>
            <person name="Estill J.C."/>
            <person name="Fu Y."/>
            <person name="Jeddeloh J.A."/>
            <person name="Han Y."/>
            <person name="Lee H."/>
            <person name="Li P."/>
            <person name="Lisch D.R."/>
            <person name="Liu S."/>
            <person name="Liu Z."/>
            <person name="Nagel D.H."/>
            <person name="McCann M.C."/>
            <person name="SanMiguel P."/>
            <person name="Myers A.M."/>
            <person name="Nettleton D."/>
            <person name="Nguyen J."/>
            <person name="Penning B.W."/>
            <person name="Ponnala L."/>
            <person name="Schneider K.L."/>
            <person name="Schwartz D.C."/>
            <person name="Sharma A."/>
            <person name="Soderlund C."/>
            <person name="Springer N.M."/>
            <person name="Sun Q."/>
            <person name="Wang H."/>
            <person name="Waterman M."/>
            <person name="Westerman R."/>
            <person name="Wolfgruber T.K."/>
            <person name="Yang L."/>
            <person name="Yu Y."/>
            <person name="Zhang L."/>
            <person name="Zhou S."/>
            <person name="Zhu Q."/>
            <person name="Bennetzen J.L."/>
            <person name="Dawe R.K."/>
            <person name="Jiang J."/>
            <person name="Jiang N."/>
            <person name="Presting G.G."/>
            <person name="Wessler S.R."/>
            <person name="Aluru S."/>
            <person name="Martienssen R.A."/>
            <person name="Clifton S.W."/>
            <person name="McCombie W.R."/>
            <person name="Wing R.A."/>
            <person name="Wilson R.K."/>
        </authorList>
    </citation>
    <scope>NUCLEOTIDE SEQUENCE [LARGE SCALE GENOMIC DNA]</scope>
    <source>
        <strain evidence="2">cv. B73</strain>
    </source>
</reference>
<accession>A0A804R4H4</accession>
<protein>
    <recommendedName>
        <fullName evidence="3">Myb/SANT-like domain-containing protein</fullName>
    </recommendedName>
</protein>
<dbReference type="Gramene" id="Zm00001eb393380_T001">
    <property type="protein sequence ID" value="Zm00001eb393380_P001"/>
    <property type="gene ID" value="Zm00001eb393380"/>
</dbReference>
<dbReference type="PANTHER" id="PTHR48464">
    <property type="match status" value="1"/>
</dbReference>
<proteinExistence type="predicted"/>
<keyword evidence="2" id="KW-1185">Reference proteome</keyword>